<proteinExistence type="predicted"/>
<name>A0A921U8Q0_SORBI</name>
<gene>
    <name evidence="1" type="ORF">BDA96_07G049300</name>
</gene>
<protein>
    <submittedName>
        <fullName evidence="1">Uncharacterized protein</fullName>
    </submittedName>
</protein>
<dbReference type="Proteomes" id="UP000807115">
    <property type="component" value="Chromosome 7"/>
</dbReference>
<evidence type="ECO:0000313" key="2">
    <source>
        <dbReference type="Proteomes" id="UP000807115"/>
    </source>
</evidence>
<dbReference type="EMBL" id="CM027686">
    <property type="protein sequence ID" value="KAG0522579.1"/>
    <property type="molecule type" value="Genomic_DNA"/>
</dbReference>
<dbReference type="AlphaFoldDB" id="A0A921U8Q0"/>
<evidence type="ECO:0000313" key="1">
    <source>
        <dbReference type="EMBL" id="KAG0522579.1"/>
    </source>
</evidence>
<accession>A0A921U8Q0</accession>
<reference evidence="1" key="1">
    <citation type="journal article" date="2019" name="BMC Genomics">
        <title>A new reference genome for Sorghum bicolor reveals high levels of sequence similarity between sweet and grain genotypes: implications for the genetics of sugar metabolism.</title>
        <authorList>
            <person name="Cooper E.A."/>
            <person name="Brenton Z.W."/>
            <person name="Flinn B.S."/>
            <person name="Jenkins J."/>
            <person name="Shu S."/>
            <person name="Flowers D."/>
            <person name="Luo F."/>
            <person name="Wang Y."/>
            <person name="Xia P."/>
            <person name="Barry K."/>
            <person name="Daum C."/>
            <person name="Lipzen A."/>
            <person name="Yoshinaga Y."/>
            <person name="Schmutz J."/>
            <person name="Saski C."/>
            <person name="Vermerris W."/>
            <person name="Kresovich S."/>
        </authorList>
    </citation>
    <scope>NUCLEOTIDE SEQUENCE</scope>
</reference>
<organism evidence="1 2">
    <name type="scientific">Sorghum bicolor</name>
    <name type="common">Sorghum</name>
    <name type="synonym">Sorghum vulgare</name>
    <dbReference type="NCBI Taxonomy" id="4558"/>
    <lineage>
        <taxon>Eukaryota</taxon>
        <taxon>Viridiplantae</taxon>
        <taxon>Streptophyta</taxon>
        <taxon>Embryophyta</taxon>
        <taxon>Tracheophyta</taxon>
        <taxon>Spermatophyta</taxon>
        <taxon>Magnoliopsida</taxon>
        <taxon>Liliopsida</taxon>
        <taxon>Poales</taxon>
        <taxon>Poaceae</taxon>
        <taxon>PACMAD clade</taxon>
        <taxon>Panicoideae</taxon>
        <taxon>Andropogonodae</taxon>
        <taxon>Andropogoneae</taxon>
        <taxon>Sorghinae</taxon>
        <taxon>Sorghum</taxon>
    </lineage>
</organism>
<sequence length="81" mass="9744">MGQQLNYYRLLTGPVWSASRFGCSWELFDEMLRWGMLPSLVMHNTLPDACWCPRLRRCGIKWWLLKGWVEQQVRSQHLRYG</sequence>
<reference evidence="1" key="2">
    <citation type="submission" date="2020-10" db="EMBL/GenBank/DDBJ databases">
        <authorList>
            <person name="Cooper E.A."/>
            <person name="Brenton Z.W."/>
            <person name="Flinn B.S."/>
            <person name="Jenkins J."/>
            <person name="Shu S."/>
            <person name="Flowers D."/>
            <person name="Luo F."/>
            <person name="Wang Y."/>
            <person name="Xia P."/>
            <person name="Barry K."/>
            <person name="Daum C."/>
            <person name="Lipzen A."/>
            <person name="Yoshinaga Y."/>
            <person name="Schmutz J."/>
            <person name="Saski C."/>
            <person name="Vermerris W."/>
            <person name="Kresovich S."/>
        </authorList>
    </citation>
    <scope>NUCLEOTIDE SEQUENCE</scope>
</reference>
<comment type="caution">
    <text evidence="1">The sequence shown here is derived from an EMBL/GenBank/DDBJ whole genome shotgun (WGS) entry which is preliminary data.</text>
</comment>